<proteinExistence type="inferred from homology"/>
<keyword evidence="3" id="KW-0813">Transport</keyword>
<organism evidence="5 6">
    <name type="scientific">Frigidibacter mobilis</name>
    <dbReference type="NCBI Taxonomy" id="1335048"/>
    <lineage>
        <taxon>Bacteria</taxon>
        <taxon>Pseudomonadati</taxon>
        <taxon>Pseudomonadota</taxon>
        <taxon>Alphaproteobacteria</taxon>
        <taxon>Rhodobacterales</taxon>
        <taxon>Paracoccaceae</taxon>
        <taxon>Frigidibacter</taxon>
    </lineage>
</organism>
<evidence type="ECO:0000313" key="6">
    <source>
        <dbReference type="Proteomes" id="UP000076128"/>
    </source>
</evidence>
<sequence>MKTGRSAGLALLALAAVAAPQGAAAQDLVFAPGEDPRFNWASYEALQQTDLSGQTLTIFGPWLGPDKALIDSVVAYFAAATGATVRYSGSDSFEQQIVIDTGAGSPPDIAIFPQPGLAGDLARRGLIAPLGQETADWVLENYAAGPSWVDLGTHSGPDGTDAFYGLIYKVDLKSLVWFVPENFEDAGYEIPETMEELKALTQKIVDEGETPWCIGLGSGAATGWPATDWVEDLMLRVNTPEDYDAWTRGELPFDDPKVLAAIEEFGWFVRNDAFVQGGAGAVASTDFRDSPKGLFASPPGCYMHKQASFIPSFFPEGTQVGLDADFFYFPAYAEQDLGKPVLGGGTTFAITRDTEAARAFMEFLKTPIAHEVWMAQSGFLTPLKTANPEVYGDPTLRKMADILLAADTFRFDGSDLMPGAVGAGAFWTGMIDYAGGADAAAVGAMIRKTWDSLN</sequence>
<dbReference type="PATRIC" id="fig|1335048.3.peg.1338"/>
<evidence type="ECO:0000256" key="2">
    <source>
        <dbReference type="ARBA" id="ARBA00008520"/>
    </source>
</evidence>
<accession>A0A165SJ17</accession>
<comment type="similarity">
    <text evidence="2">Belongs to the bacterial solute-binding protein 1 family.</text>
</comment>
<dbReference type="PANTHER" id="PTHR43649:SF29">
    <property type="entry name" value="OSMOPROTECTIVE COMPOUNDS-BINDING PROTEIN GGTB"/>
    <property type="match status" value="1"/>
</dbReference>
<dbReference type="KEGG" id="daa:AKL17_1287"/>
<evidence type="ECO:0000256" key="4">
    <source>
        <dbReference type="SAM" id="SignalP"/>
    </source>
</evidence>
<feature type="chain" id="PRO_5007866478" evidence="4">
    <location>
        <begin position="26"/>
        <end position="454"/>
    </location>
</feature>
<reference evidence="5 6" key="1">
    <citation type="submission" date="2015-09" db="EMBL/GenBank/DDBJ databases">
        <title>Complete genome sequence of Defluviimonas alba cai42t isolated from an oilfield in Xinjiang.</title>
        <authorList>
            <person name="Geng S."/>
            <person name="Pan X."/>
            <person name="Wu X."/>
        </authorList>
    </citation>
    <scope>NUCLEOTIDE SEQUENCE [LARGE SCALE GENOMIC DNA]</scope>
    <source>
        <strain evidence="6">cai42</strain>
    </source>
</reference>
<gene>
    <name evidence="5" type="ORF">AKL17_1287</name>
</gene>
<dbReference type="Gene3D" id="3.40.190.10">
    <property type="entry name" value="Periplasmic binding protein-like II"/>
    <property type="match status" value="2"/>
</dbReference>
<keyword evidence="6" id="KW-1185">Reference proteome</keyword>
<dbReference type="SUPFAM" id="SSF53850">
    <property type="entry name" value="Periplasmic binding protein-like II"/>
    <property type="match status" value="1"/>
</dbReference>
<protein>
    <submittedName>
        <fullName evidence="5">ABC alpha-glucoside transporter, perplasmic substrate-binding protein</fullName>
    </submittedName>
</protein>
<dbReference type="Pfam" id="PF01547">
    <property type="entry name" value="SBP_bac_1"/>
    <property type="match status" value="1"/>
</dbReference>
<comment type="subcellular location">
    <subcellularLocation>
        <location evidence="1">Periplasm</location>
    </subcellularLocation>
</comment>
<dbReference type="EMBL" id="CP012661">
    <property type="protein sequence ID" value="AMY68543.1"/>
    <property type="molecule type" value="Genomic_DNA"/>
</dbReference>
<dbReference type="STRING" id="1335048.AKL17_1287"/>
<dbReference type="PANTHER" id="PTHR43649">
    <property type="entry name" value="ARABINOSE-BINDING PROTEIN-RELATED"/>
    <property type="match status" value="1"/>
</dbReference>
<feature type="signal peptide" evidence="4">
    <location>
        <begin position="1"/>
        <end position="25"/>
    </location>
</feature>
<dbReference type="Proteomes" id="UP000076128">
    <property type="component" value="Chromosome"/>
</dbReference>
<keyword evidence="4" id="KW-0732">Signal</keyword>
<dbReference type="GO" id="GO:0042597">
    <property type="term" value="C:periplasmic space"/>
    <property type="evidence" value="ECO:0007669"/>
    <property type="project" value="UniProtKB-SubCell"/>
</dbReference>
<dbReference type="RefSeq" id="WP_066811680.1">
    <property type="nucleotide sequence ID" value="NZ_CP012661.1"/>
</dbReference>
<evidence type="ECO:0000313" key="5">
    <source>
        <dbReference type="EMBL" id="AMY68543.1"/>
    </source>
</evidence>
<dbReference type="InterPro" id="IPR050490">
    <property type="entry name" value="Bact_solute-bd_prot1"/>
</dbReference>
<evidence type="ECO:0000256" key="1">
    <source>
        <dbReference type="ARBA" id="ARBA00004418"/>
    </source>
</evidence>
<dbReference type="InterPro" id="IPR006059">
    <property type="entry name" value="SBP"/>
</dbReference>
<dbReference type="AlphaFoldDB" id="A0A165SJ17"/>
<dbReference type="OrthoDB" id="8663148at2"/>
<name>A0A165SJ17_9RHOB</name>
<evidence type="ECO:0000256" key="3">
    <source>
        <dbReference type="ARBA" id="ARBA00022448"/>
    </source>
</evidence>